<keyword evidence="1" id="KW-0732">Signal</keyword>
<dbReference type="PROSITE" id="PS51257">
    <property type="entry name" value="PROKAR_LIPOPROTEIN"/>
    <property type="match status" value="1"/>
</dbReference>
<evidence type="ECO:0000256" key="1">
    <source>
        <dbReference type="SAM" id="SignalP"/>
    </source>
</evidence>
<dbReference type="Proteomes" id="UP001597532">
    <property type="component" value="Unassembled WGS sequence"/>
</dbReference>
<proteinExistence type="predicted"/>
<dbReference type="EMBL" id="JBHUOK010000029">
    <property type="protein sequence ID" value="MFD2789883.1"/>
    <property type="molecule type" value="Genomic_DNA"/>
</dbReference>
<evidence type="ECO:0000313" key="4">
    <source>
        <dbReference type="Proteomes" id="UP001597532"/>
    </source>
</evidence>
<feature type="domain" description="DUF6259" evidence="2">
    <location>
        <begin position="254"/>
        <end position="551"/>
    </location>
</feature>
<comment type="caution">
    <text evidence="3">The sequence shown here is derived from an EMBL/GenBank/DDBJ whole genome shotgun (WGS) entry which is preliminary data.</text>
</comment>
<name>A0ABW5VDU3_9FLAO</name>
<sequence length="758" mass="87130">MNTKKLYYWRLLCFVILASLASCNTNNNGDDLSINNGKLKLSFSKENGSLIVFQDLIENYEFLDEKKTLELPWEINFNHAQDSLYEPLDFEYSKPDSLTLVLKWGNFKGEENKEFAVTAVINLDKEKALSYWKISLVGTQGKEINSVVFPKISGFKDLGQEKLAIPNIMGELLTDPRGILSSRKSENKRLDWVYPDNLSLQCLALYNPEKIGLYLASNDTHTFRKAYSLNLDKSNNFTYQMSNYPSFDANSNSYSPSYEAVIGSFKGDWVTAAEQYREWGSQQEWTSKSRFKNGLHPDWLEETALWVWNRGRSDNVLVPAAALKKRLGLPVNVFWHWWHGASYDEGFPEYFPPREGGESFINAMKLAQQKGVHSIVYMNSFQWGDSTESWKTENASVYAVKDINGNLRSHAYNIFTGNSLTNMCMGTQFWKDKYTSLSESAVNIYGTNGVYMDQACMSRVCYDKAHGHAIGGGNYWFKNFGKLTDQIRSKISIEKEPILAGEHCNESWMPYLDLFLTLQVSRERYSGVGQWEVIPFFQAVYHEYAITYGNYSSLVTPPYDELWPKEFAPENQEQPLDPIFNKQFLMEQARSFVWGMQPTISNYHSFLETQRKEEIDYLMSIAKIRYQGLKYLLHGKFLRAPSMQIPEEELDISKLSIYAGRKGESVTAYKKKYPLAYSGAWKADDGNVGIPLTSISEKHMLINFKIDTNDYNISSNGEVYLINSEGRKLLTTYKENEVIVEHQLKPREVCLIEIIPTL</sequence>
<evidence type="ECO:0000259" key="2">
    <source>
        <dbReference type="Pfam" id="PF19773"/>
    </source>
</evidence>
<feature type="chain" id="PRO_5046008850" evidence="1">
    <location>
        <begin position="22"/>
        <end position="758"/>
    </location>
</feature>
<keyword evidence="4" id="KW-1185">Reference proteome</keyword>
<protein>
    <submittedName>
        <fullName evidence="3">DUF6259 domain-containing protein</fullName>
    </submittedName>
</protein>
<feature type="signal peptide" evidence="1">
    <location>
        <begin position="1"/>
        <end position="21"/>
    </location>
</feature>
<dbReference type="RefSeq" id="WP_251807694.1">
    <property type="nucleotide sequence ID" value="NZ_CP166679.1"/>
</dbReference>
<evidence type="ECO:0000313" key="3">
    <source>
        <dbReference type="EMBL" id="MFD2789883.1"/>
    </source>
</evidence>
<gene>
    <name evidence="3" type="ORF">ACFS1K_08925</name>
</gene>
<dbReference type="InterPro" id="IPR046226">
    <property type="entry name" value="DUF6259"/>
</dbReference>
<dbReference type="Pfam" id="PF19773">
    <property type="entry name" value="DUF6259"/>
    <property type="match status" value="1"/>
</dbReference>
<reference evidence="4" key="1">
    <citation type="journal article" date="2019" name="Int. J. Syst. Evol. Microbiol.">
        <title>The Global Catalogue of Microorganisms (GCM) 10K type strain sequencing project: providing services to taxonomists for standard genome sequencing and annotation.</title>
        <authorList>
            <consortium name="The Broad Institute Genomics Platform"/>
            <consortium name="The Broad Institute Genome Sequencing Center for Infectious Disease"/>
            <person name="Wu L."/>
            <person name="Ma J."/>
        </authorList>
    </citation>
    <scope>NUCLEOTIDE SEQUENCE [LARGE SCALE GENOMIC DNA]</scope>
    <source>
        <strain evidence="4">KCTC 52924</strain>
    </source>
</reference>
<accession>A0ABW5VDU3</accession>
<organism evidence="3 4">
    <name type="scientific">Arenibacter antarcticus</name>
    <dbReference type="NCBI Taxonomy" id="2040469"/>
    <lineage>
        <taxon>Bacteria</taxon>
        <taxon>Pseudomonadati</taxon>
        <taxon>Bacteroidota</taxon>
        <taxon>Flavobacteriia</taxon>
        <taxon>Flavobacteriales</taxon>
        <taxon>Flavobacteriaceae</taxon>
        <taxon>Arenibacter</taxon>
    </lineage>
</organism>